<dbReference type="RefSeq" id="XP_026681170.1">
    <property type="nucleotide sequence ID" value="XM_026825369.1"/>
</dbReference>
<dbReference type="AlphaFoldDB" id="A0A3Q0J363"/>
<evidence type="ECO:0000256" key="2">
    <source>
        <dbReference type="SAM" id="SignalP"/>
    </source>
</evidence>
<dbReference type="Proteomes" id="UP000079169">
    <property type="component" value="Unplaced"/>
</dbReference>
<dbReference type="GeneID" id="113468446"/>
<proteinExistence type="predicted"/>
<accession>A0A3Q0J363</accession>
<keyword evidence="3" id="KW-1185">Reference proteome</keyword>
<feature type="compositionally biased region" description="Low complexity" evidence="1">
    <location>
        <begin position="193"/>
        <end position="215"/>
    </location>
</feature>
<dbReference type="PaxDb" id="121845-A0A3Q0J363"/>
<protein>
    <submittedName>
        <fullName evidence="4">Transcription factor SPT20 homolog-like 1</fullName>
    </submittedName>
</protein>
<organism evidence="3 4">
    <name type="scientific">Diaphorina citri</name>
    <name type="common">Asian citrus psyllid</name>
    <dbReference type="NCBI Taxonomy" id="121845"/>
    <lineage>
        <taxon>Eukaryota</taxon>
        <taxon>Metazoa</taxon>
        <taxon>Ecdysozoa</taxon>
        <taxon>Arthropoda</taxon>
        <taxon>Hexapoda</taxon>
        <taxon>Insecta</taxon>
        <taxon>Pterygota</taxon>
        <taxon>Neoptera</taxon>
        <taxon>Paraneoptera</taxon>
        <taxon>Hemiptera</taxon>
        <taxon>Sternorrhyncha</taxon>
        <taxon>Psylloidea</taxon>
        <taxon>Psyllidae</taxon>
        <taxon>Diaphorininae</taxon>
        <taxon>Diaphorina</taxon>
    </lineage>
</organism>
<reference evidence="4" key="1">
    <citation type="submission" date="2025-08" db="UniProtKB">
        <authorList>
            <consortium name="RefSeq"/>
        </authorList>
    </citation>
    <scope>IDENTIFICATION</scope>
</reference>
<keyword evidence="2" id="KW-0732">Signal</keyword>
<feature type="chain" id="PRO_5018073280" evidence="2">
    <location>
        <begin position="21"/>
        <end position="291"/>
    </location>
</feature>
<feature type="compositionally biased region" description="Pro residues" evidence="1">
    <location>
        <begin position="216"/>
        <end position="233"/>
    </location>
</feature>
<gene>
    <name evidence="4" type="primary">LOC113468446</name>
</gene>
<name>A0A3Q0J363_DIACI</name>
<dbReference type="KEGG" id="dci:113468446"/>
<evidence type="ECO:0000313" key="4">
    <source>
        <dbReference type="RefSeq" id="XP_026681170.1"/>
    </source>
</evidence>
<feature type="region of interest" description="Disordered" evidence="1">
    <location>
        <begin position="193"/>
        <end position="236"/>
    </location>
</feature>
<sequence length="291" mass="31943">MKSIILSVFITFITAKESQSRPIVPELAAAAIAFGLGRRMALAQGGMQPQLMVQPGGSGSYTFSSGPLVSPQPGLPGGFQPRTGFEGSIPNGYAQSAGPMYGNPQQMTAPNQLTNGLQFQNYPGQNLPTQGTPGMYAGTSIQYMPLGAALAKRLPLVRLAIRARAMQPQYMLPQAAPMQLPYAQMPQQQMPVQLQQQMPVQPQQQMPVQPQQQMPVQPPQQTPIPPQQEPIQPPKRESLSKVDLYRLYLNCNNWKQYVSARGSKCGGAITSKLVSLWIPYRTRLMTDIYFI</sequence>
<feature type="signal peptide" evidence="2">
    <location>
        <begin position="1"/>
        <end position="20"/>
    </location>
</feature>
<evidence type="ECO:0000256" key="1">
    <source>
        <dbReference type="SAM" id="MobiDB-lite"/>
    </source>
</evidence>
<evidence type="ECO:0000313" key="3">
    <source>
        <dbReference type="Proteomes" id="UP000079169"/>
    </source>
</evidence>